<evidence type="ECO:0000256" key="5">
    <source>
        <dbReference type="ARBA" id="ARBA00023136"/>
    </source>
</evidence>
<evidence type="ECO:0000313" key="9">
    <source>
        <dbReference type="Proteomes" id="UP000185841"/>
    </source>
</evidence>
<feature type="domain" description="Cation efflux protein transmembrane" evidence="7">
    <location>
        <begin position="23"/>
        <end position="195"/>
    </location>
</feature>
<evidence type="ECO:0000256" key="2">
    <source>
        <dbReference type="ARBA" id="ARBA00022692"/>
    </source>
</evidence>
<dbReference type="Proteomes" id="UP000185841">
    <property type="component" value="Unassembled WGS sequence"/>
</dbReference>
<feature type="transmembrane region" description="Helical" evidence="6">
    <location>
        <begin position="153"/>
        <end position="170"/>
    </location>
</feature>
<keyword evidence="4 6" id="KW-1133">Transmembrane helix</keyword>
<feature type="transmembrane region" description="Helical" evidence="6">
    <location>
        <begin position="22"/>
        <end position="40"/>
    </location>
</feature>
<keyword evidence="2 6" id="KW-0812">Transmembrane</keyword>
<feature type="transmembrane region" description="Helical" evidence="6">
    <location>
        <begin position="176"/>
        <end position="194"/>
    </location>
</feature>
<dbReference type="InterPro" id="IPR050681">
    <property type="entry name" value="CDF/SLC30A"/>
</dbReference>
<feature type="transmembrane region" description="Helical" evidence="6">
    <location>
        <begin position="85"/>
        <end position="104"/>
    </location>
</feature>
<dbReference type="AlphaFoldDB" id="A0A1N6TSD6"/>
<evidence type="ECO:0000256" key="3">
    <source>
        <dbReference type="ARBA" id="ARBA00022906"/>
    </source>
</evidence>
<dbReference type="PANTHER" id="PTHR11562:SF17">
    <property type="entry name" value="RE54080P-RELATED"/>
    <property type="match status" value="1"/>
</dbReference>
<dbReference type="GO" id="GO:0005886">
    <property type="term" value="C:plasma membrane"/>
    <property type="evidence" value="ECO:0007669"/>
    <property type="project" value="TreeGrafter"/>
</dbReference>
<keyword evidence="3" id="KW-0864">Zinc transport</keyword>
<comment type="subcellular location">
    <subcellularLocation>
        <location evidence="1">Membrane</location>
        <topology evidence="1">Multi-pass membrane protein</topology>
    </subcellularLocation>
</comment>
<evidence type="ECO:0000313" key="8">
    <source>
        <dbReference type="EMBL" id="SIQ56214.1"/>
    </source>
</evidence>
<dbReference type="RefSeq" id="WP_076426861.1">
    <property type="nucleotide sequence ID" value="NZ_FTMP01000005.1"/>
</dbReference>
<keyword evidence="3" id="KW-0813">Transport</keyword>
<dbReference type="EMBL" id="FTMP01000005">
    <property type="protein sequence ID" value="SIQ56214.1"/>
    <property type="molecule type" value="Genomic_DNA"/>
</dbReference>
<accession>A0A1N6TSD6</accession>
<sequence length="209" mass="21875">MGANCCNHDSAPRHDDGRYRRILWIALLVNLAMFLVEIGAGLKAGSVSLLADSLDFLGDAANYGISLWVLGMALAWRARAAQLKAVSMLVFGLGVLGAALWHAWQGGVPSAPTMGLVGSLALLANVGVAVLLYAYREGDSNMRSVWLCTRNDALGNLAVLAAALGVFGTGSAWPDLIVAGIMASLAVHSAIAVLRHADGELNGRHEHAH</sequence>
<evidence type="ECO:0000256" key="6">
    <source>
        <dbReference type="SAM" id="Phobius"/>
    </source>
</evidence>
<organism evidence="8 9">
    <name type="scientific">Aquipseudomonas alcaligenes</name>
    <name type="common">Pseudomonas alcaligenes</name>
    <dbReference type="NCBI Taxonomy" id="43263"/>
    <lineage>
        <taxon>Bacteria</taxon>
        <taxon>Pseudomonadati</taxon>
        <taxon>Pseudomonadota</taxon>
        <taxon>Gammaproteobacteria</taxon>
        <taxon>Pseudomonadales</taxon>
        <taxon>Pseudomonadaceae</taxon>
        <taxon>Aquipseudomonas</taxon>
    </lineage>
</organism>
<dbReference type="InterPro" id="IPR058533">
    <property type="entry name" value="Cation_efflux_TM"/>
</dbReference>
<keyword evidence="3" id="KW-0862">Zinc</keyword>
<gene>
    <name evidence="8" type="ORF">SAMN05878282_105175</name>
</gene>
<keyword evidence="5 6" id="KW-0472">Membrane</keyword>
<dbReference type="Pfam" id="PF01545">
    <property type="entry name" value="Cation_efflux"/>
    <property type="match status" value="1"/>
</dbReference>
<evidence type="ECO:0000256" key="4">
    <source>
        <dbReference type="ARBA" id="ARBA00022989"/>
    </source>
</evidence>
<dbReference type="SUPFAM" id="SSF161111">
    <property type="entry name" value="Cation efflux protein transmembrane domain-like"/>
    <property type="match status" value="1"/>
</dbReference>
<feature type="transmembrane region" description="Helical" evidence="6">
    <location>
        <begin position="116"/>
        <end position="133"/>
    </location>
</feature>
<dbReference type="InterPro" id="IPR027469">
    <property type="entry name" value="Cation_efflux_TMD_sf"/>
</dbReference>
<proteinExistence type="predicted"/>
<reference evidence="8 9" key="1">
    <citation type="submission" date="2017-01" db="EMBL/GenBank/DDBJ databases">
        <authorList>
            <person name="Mah S.A."/>
            <person name="Swanson W.J."/>
            <person name="Moy G.W."/>
            <person name="Vacquier V.D."/>
        </authorList>
    </citation>
    <scope>NUCLEOTIDE SEQUENCE [LARGE SCALE GENOMIC DNA]</scope>
    <source>
        <strain evidence="8 9">RU36E</strain>
    </source>
</reference>
<feature type="transmembrane region" description="Helical" evidence="6">
    <location>
        <begin position="60"/>
        <end position="78"/>
    </location>
</feature>
<name>A0A1N6TSD6_AQUAC</name>
<keyword evidence="3" id="KW-0406">Ion transport</keyword>
<dbReference type="Gene3D" id="1.20.1510.10">
    <property type="entry name" value="Cation efflux protein transmembrane domain"/>
    <property type="match status" value="1"/>
</dbReference>
<evidence type="ECO:0000256" key="1">
    <source>
        <dbReference type="ARBA" id="ARBA00004141"/>
    </source>
</evidence>
<evidence type="ECO:0000259" key="7">
    <source>
        <dbReference type="Pfam" id="PF01545"/>
    </source>
</evidence>
<dbReference type="PANTHER" id="PTHR11562">
    <property type="entry name" value="CATION EFFLUX PROTEIN/ ZINC TRANSPORTER"/>
    <property type="match status" value="1"/>
</dbReference>
<dbReference type="GO" id="GO:0005385">
    <property type="term" value="F:zinc ion transmembrane transporter activity"/>
    <property type="evidence" value="ECO:0007669"/>
    <property type="project" value="TreeGrafter"/>
</dbReference>
<protein>
    <submittedName>
        <fullName evidence="8">Co/Zn/Cd efflux system component</fullName>
    </submittedName>
</protein>